<dbReference type="HOGENOM" id="CLU_050683_0_0_6"/>
<dbReference type="KEGG" id="pman:OU5_2246"/>
<name>A0A024E9U0_9PSED</name>
<evidence type="ECO:0000313" key="1">
    <source>
        <dbReference type="EMBL" id="AHZ69325.1"/>
    </source>
</evidence>
<reference evidence="1 2" key="1">
    <citation type="journal article" date="2012" name="J. Bacteriol.">
        <title>Genome sequence of cold-adapted Pseudomonas mandelii strain JR-1.</title>
        <authorList>
            <person name="Jang S.H."/>
            <person name="Kim J."/>
            <person name="Kim J."/>
            <person name="Hong S."/>
            <person name="Lee C."/>
        </authorList>
    </citation>
    <scope>NUCLEOTIDE SEQUENCE [LARGE SCALE GENOMIC DNA]</scope>
    <source>
        <strain evidence="1 2">JR-1</strain>
    </source>
</reference>
<dbReference type="SUPFAM" id="SSF88874">
    <property type="entry name" value="Receptor-binding domain of short tail fibre protein gp12"/>
    <property type="match status" value="1"/>
</dbReference>
<gene>
    <name evidence="1" type="ORF">OU5_2246</name>
</gene>
<protein>
    <recommendedName>
        <fullName evidence="3">Phage tail protein</fullName>
    </recommendedName>
</protein>
<dbReference type="EMBL" id="CP005960">
    <property type="protein sequence ID" value="AHZ69325.1"/>
    <property type="molecule type" value="Genomic_DNA"/>
</dbReference>
<proteinExistence type="predicted"/>
<dbReference type="Proteomes" id="UP000026913">
    <property type="component" value="Chromosome"/>
</dbReference>
<accession>A0A024E9U0</accession>
<organism evidence="1 2">
    <name type="scientific">Pseudomonas mandelii JR-1</name>
    <dbReference type="NCBI Taxonomy" id="1147786"/>
    <lineage>
        <taxon>Bacteria</taxon>
        <taxon>Pseudomonadati</taxon>
        <taxon>Pseudomonadota</taxon>
        <taxon>Gammaproteobacteria</taxon>
        <taxon>Pseudomonadales</taxon>
        <taxon>Pseudomonadaceae</taxon>
        <taxon>Pseudomonas</taxon>
    </lineage>
</organism>
<evidence type="ECO:0008006" key="3">
    <source>
        <dbReference type="Google" id="ProtNLM"/>
    </source>
</evidence>
<evidence type="ECO:0000313" key="2">
    <source>
        <dbReference type="Proteomes" id="UP000026913"/>
    </source>
</evidence>
<sequence>MFLFFFKHDLHCRCAMAMQDFIKGSRTMDYPKSIPSVGLVAGRFVDENPVAGTPGSLIPAVWGNAVTQEILGVVAGAGMAASEADNGQLLKAIQAIIGVTSPMRSVVTRLAASKMLVPEELGLVLIDASSAAATITLAPANVAMGIRDVIVRRVDNSGNRLVIQAAGTDRIRFHTHLSATGYTFLVLMGGGDWWHLRSDGAGSWWPVGRFDNTPLGRPFFETTTLLSPGGYGALNGTVMNRAQWPWLWDHAQQSGMLGTEAARVGNEGKWTSGDGALTFRGPENRGEFLRVLDEGRGVDTDRAMGAFQRGSIHSYVQGANGGGAVGSRWSDSLAAFGADTREEIQYVSGLSNGGPIYPAGTSYQMDAANTLLFAFKSRPRNIAYPGRIKLI</sequence>
<dbReference type="AlphaFoldDB" id="A0A024E9U0"/>